<evidence type="ECO:0000313" key="4">
    <source>
        <dbReference type="Proteomes" id="UP000032289"/>
    </source>
</evidence>
<keyword evidence="1" id="KW-1133">Transmembrane helix</keyword>
<comment type="caution">
    <text evidence="3">The sequence shown here is derived from an EMBL/GenBank/DDBJ whole genome shotgun (WGS) entry which is preliminary data.</text>
</comment>
<keyword evidence="1" id="KW-0812">Transmembrane</keyword>
<proteinExistence type="predicted"/>
<dbReference type="InterPro" id="IPR013766">
    <property type="entry name" value="Thioredoxin_domain"/>
</dbReference>
<evidence type="ECO:0000256" key="1">
    <source>
        <dbReference type="SAM" id="Phobius"/>
    </source>
</evidence>
<dbReference type="CDD" id="cd02947">
    <property type="entry name" value="TRX_family"/>
    <property type="match status" value="1"/>
</dbReference>
<reference evidence="3 4" key="1">
    <citation type="journal article" date="2015" name="Microbiology (Mosc.)">
        <title>Genomics of the Weissella cibaria species with an examination of its metabolic traits.</title>
        <authorList>
            <person name="Lynch K.M."/>
            <person name="Lucid A."/>
            <person name="Arendt E.K."/>
            <person name="Sleator R.D."/>
            <person name="Lucey B."/>
            <person name="Coffey A."/>
        </authorList>
    </citation>
    <scope>NUCLEOTIDE SEQUENCE [LARGE SCALE GENOMIC DNA]</scope>
    <source>
        <strain evidence="3 4">AB3b</strain>
    </source>
</reference>
<dbReference type="Proteomes" id="UP000032289">
    <property type="component" value="Unassembled WGS sequence"/>
</dbReference>
<evidence type="ECO:0000259" key="2">
    <source>
        <dbReference type="Pfam" id="PF00085"/>
    </source>
</evidence>
<dbReference type="PATRIC" id="fig|137591.24.peg.1901"/>
<dbReference type="Gene3D" id="3.40.30.10">
    <property type="entry name" value="Glutaredoxin"/>
    <property type="match status" value="1"/>
</dbReference>
<gene>
    <name evidence="3" type="ORF">ab3b_01957</name>
</gene>
<accession>A0A0D1M0B6</accession>
<evidence type="ECO:0000313" key="3">
    <source>
        <dbReference type="EMBL" id="KIU21481.1"/>
    </source>
</evidence>
<keyword evidence="1" id="KW-0472">Membrane</keyword>
<protein>
    <submittedName>
        <fullName evidence="3">Thioredoxin</fullName>
    </submittedName>
</protein>
<sequence>MKVKQYATTILALLVSIVIAVGGYWTWRNYTYHDTKQPQQILQQQQKTQDDVVLIFHKTGCPDCQQVVRQVNQAVQAGQADHYVMVDTKDSNLYQKYNVIEVPTAIHLKAGQEVARYAGANNPDRLVNVIKATKE</sequence>
<dbReference type="RefSeq" id="WP_043941714.1">
    <property type="nucleotide sequence ID" value="NZ_JWHT01000048.1"/>
</dbReference>
<dbReference type="Pfam" id="PF00085">
    <property type="entry name" value="Thioredoxin"/>
    <property type="match status" value="1"/>
</dbReference>
<dbReference type="SUPFAM" id="SSF52833">
    <property type="entry name" value="Thioredoxin-like"/>
    <property type="match status" value="1"/>
</dbReference>
<organism evidence="3 4">
    <name type="scientific">Weissella cibaria</name>
    <dbReference type="NCBI Taxonomy" id="137591"/>
    <lineage>
        <taxon>Bacteria</taxon>
        <taxon>Bacillati</taxon>
        <taxon>Bacillota</taxon>
        <taxon>Bacilli</taxon>
        <taxon>Lactobacillales</taxon>
        <taxon>Lactobacillaceae</taxon>
        <taxon>Weissella</taxon>
    </lineage>
</organism>
<feature type="transmembrane region" description="Helical" evidence="1">
    <location>
        <begin position="6"/>
        <end position="27"/>
    </location>
</feature>
<dbReference type="AlphaFoldDB" id="A0A0D1M0B6"/>
<dbReference type="EMBL" id="JWHT01000048">
    <property type="protein sequence ID" value="KIU21481.1"/>
    <property type="molecule type" value="Genomic_DNA"/>
</dbReference>
<dbReference type="InterPro" id="IPR036249">
    <property type="entry name" value="Thioredoxin-like_sf"/>
</dbReference>
<name>A0A0D1M0B6_9LACO</name>
<feature type="domain" description="Thioredoxin" evidence="2">
    <location>
        <begin position="46"/>
        <end position="131"/>
    </location>
</feature>